<reference evidence="3 4" key="1">
    <citation type="submission" date="2019-09" db="EMBL/GenBank/DDBJ databases">
        <title>Chitinophaga ginsengihumi sp. nov., isolated from soil of ginseng rhizosphere.</title>
        <authorList>
            <person name="Lee J."/>
        </authorList>
    </citation>
    <scope>NUCLEOTIDE SEQUENCE [LARGE SCALE GENOMIC DNA]</scope>
    <source>
        <strain evidence="3 4">BN140078</strain>
    </source>
</reference>
<dbReference type="EMBL" id="VUOC01000004">
    <property type="protein sequence ID" value="KAA2240426.1"/>
    <property type="molecule type" value="Genomic_DNA"/>
</dbReference>
<dbReference type="InterPro" id="IPR011856">
    <property type="entry name" value="tRNA_endonuc-like_dom_sf"/>
</dbReference>
<dbReference type="Proteomes" id="UP000324611">
    <property type="component" value="Unassembled WGS sequence"/>
</dbReference>
<dbReference type="InterPro" id="IPR009362">
    <property type="entry name" value="YhcG_C"/>
</dbReference>
<dbReference type="InterPro" id="IPR041527">
    <property type="entry name" value="YhcG_N"/>
</dbReference>
<evidence type="ECO:0000259" key="2">
    <source>
        <dbReference type="Pfam" id="PF17761"/>
    </source>
</evidence>
<dbReference type="RefSeq" id="WP_149841604.1">
    <property type="nucleotide sequence ID" value="NZ_VUOC01000004.1"/>
</dbReference>
<comment type="caution">
    <text evidence="3">The sequence shown here is derived from an EMBL/GenBank/DDBJ whole genome shotgun (WGS) entry which is preliminary data.</text>
</comment>
<dbReference type="PANTHER" id="PTHR30547:SF5">
    <property type="entry name" value="NUCLEASE YHCG-RELATED"/>
    <property type="match status" value="1"/>
</dbReference>
<evidence type="ECO:0000313" key="3">
    <source>
        <dbReference type="EMBL" id="KAA2240426.1"/>
    </source>
</evidence>
<dbReference type="PANTHER" id="PTHR30547">
    <property type="entry name" value="UNCHARACTERIZED PROTEIN YHCG-RELATED"/>
    <property type="match status" value="1"/>
</dbReference>
<keyword evidence="4" id="KW-1185">Reference proteome</keyword>
<reference evidence="3 4" key="2">
    <citation type="submission" date="2019-09" db="EMBL/GenBank/DDBJ databases">
        <authorList>
            <person name="Jin C."/>
        </authorList>
    </citation>
    <scope>NUCLEOTIDE SEQUENCE [LARGE SCALE GENOMIC DNA]</scope>
    <source>
        <strain evidence="3 4">BN140078</strain>
    </source>
</reference>
<dbReference type="Gene3D" id="3.40.1350.10">
    <property type="match status" value="1"/>
</dbReference>
<sequence>MNFNLLLQSIENTHQNLHEAAAKAVNRLLTVRNWLIGYHIVEYEQKGEDRAKYGEQLLFKLAEKLNKDSFSHRNLRLYRQFYSSYPQIGPIIQASVPAPIWQSLIAKLQPSNNQSSTIWQSPIAKSDELFTPPQQLLDKLSYTHIVQLLSISDPLKRAFYELETIKGNWSVRELKRQINSLYFERMGLSTDKEKLHRMIHETHADTPMRPADLIKNMYAFEFLGLPQKALVTENNLEQALVEHFQDFLLEMGHGFCLEGRQKRILIGDEYFFIDLVFYHRVLKCHVLVELKVAAFSHINAGQLNTYLNFYRSEIMQPDDNPPIGILMVTDKNETLVQYATAGMDQALFVSQYEVKLPSKETLEHFMRQELQHAPAE</sequence>
<proteinExistence type="predicted"/>
<dbReference type="AlphaFoldDB" id="A0A5B2VPU1"/>
<evidence type="ECO:0000313" key="4">
    <source>
        <dbReference type="Proteomes" id="UP000324611"/>
    </source>
</evidence>
<feature type="domain" description="YhcG PDDEXK nuclease" evidence="1">
    <location>
        <begin position="212"/>
        <end position="361"/>
    </location>
</feature>
<organism evidence="3 4">
    <name type="scientific">Chitinophaga agrisoli</name>
    <dbReference type="NCBI Taxonomy" id="2607653"/>
    <lineage>
        <taxon>Bacteria</taxon>
        <taxon>Pseudomonadati</taxon>
        <taxon>Bacteroidota</taxon>
        <taxon>Chitinophagia</taxon>
        <taxon>Chitinophagales</taxon>
        <taxon>Chitinophagaceae</taxon>
        <taxon>Chitinophaga</taxon>
    </lineage>
</organism>
<name>A0A5B2VPU1_9BACT</name>
<dbReference type="Pfam" id="PF17761">
    <property type="entry name" value="DUF1016_N"/>
    <property type="match status" value="1"/>
</dbReference>
<dbReference type="InterPro" id="IPR053148">
    <property type="entry name" value="PD-DEXK-like_domain"/>
</dbReference>
<evidence type="ECO:0000259" key="1">
    <source>
        <dbReference type="Pfam" id="PF06250"/>
    </source>
</evidence>
<dbReference type="Pfam" id="PF06250">
    <property type="entry name" value="YhcG_C"/>
    <property type="match status" value="1"/>
</dbReference>
<gene>
    <name evidence="3" type="ORF">F0L74_30195</name>
</gene>
<dbReference type="GO" id="GO:0003676">
    <property type="term" value="F:nucleic acid binding"/>
    <property type="evidence" value="ECO:0007669"/>
    <property type="project" value="InterPro"/>
</dbReference>
<protein>
    <submittedName>
        <fullName evidence="3">DUF1016 domain-containing protein</fullName>
    </submittedName>
</protein>
<accession>A0A5B2VPU1</accession>
<feature type="domain" description="YhcG N-terminal" evidence="2">
    <location>
        <begin position="11"/>
        <end position="185"/>
    </location>
</feature>